<sequence length="186" mass="20209">MINPRTKLLMLALLMLTSAGAYAEKADRDQPIDVEADNLTSNDAKKISIYTGNVILTQGTMVIHADKLVVHEDTEGFQHSTSTGNPTTFRQKEEGKDEYIQGSAQRIEYDGRMDKVRLYTGAWVKRGEDIVRGDYIMYDANAEYAEVIGGGDSVTSAAPHGRVRAVIQPKNKAVAPAAAGPAPKAQ</sequence>
<feature type="compositionally biased region" description="Polar residues" evidence="4">
    <location>
        <begin position="77"/>
        <end position="89"/>
    </location>
</feature>
<evidence type="ECO:0000256" key="1">
    <source>
        <dbReference type="ARBA" id="ARBA00022448"/>
    </source>
</evidence>
<dbReference type="HAMAP" id="MF_01914">
    <property type="entry name" value="LPS_assembly_LptA"/>
    <property type="match status" value="1"/>
</dbReference>
<reference evidence="6" key="1">
    <citation type="submission" date="2016-10" db="EMBL/GenBank/DDBJ databases">
        <title>Sequence of Gallionella enrichment culture.</title>
        <authorList>
            <person name="Poehlein A."/>
            <person name="Muehling M."/>
            <person name="Daniel R."/>
        </authorList>
    </citation>
    <scope>NUCLEOTIDE SEQUENCE</scope>
</reference>
<accession>A0A1J5QYX2</accession>
<gene>
    <name evidence="6" type="primary">lptA_6</name>
    <name evidence="6" type="ORF">GALL_292280</name>
</gene>
<dbReference type="EMBL" id="MLJW01000353">
    <property type="protein sequence ID" value="OIQ88902.1"/>
    <property type="molecule type" value="Genomic_DNA"/>
</dbReference>
<keyword evidence="2" id="KW-0732">Signal</keyword>
<name>A0A1J5QYX2_9ZZZZ</name>
<dbReference type="GO" id="GO:0015920">
    <property type="term" value="P:lipopolysaccharide transport"/>
    <property type="evidence" value="ECO:0007669"/>
    <property type="project" value="InterPro"/>
</dbReference>
<organism evidence="6">
    <name type="scientific">mine drainage metagenome</name>
    <dbReference type="NCBI Taxonomy" id="410659"/>
    <lineage>
        <taxon>unclassified sequences</taxon>
        <taxon>metagenomes</taxon>
        <taxon>ecological metagenomes</taxon>
    </lineage>
</organism>
<evidence type="ECO:0000313" key="6">
    <source>
        <dbReference type="EMBL" id="OIQ88902.1"/>
    </source>
</evidence>
<dbReference type="GO" id="GO:0001530">
    <property type="term" value="F:lipopolysaccharide binding"/>
    <property type="evidence" value="ECO:0007669"/>
    <property type="project" value="InterPro"/>
</dbReference>
<keyword evidence="3" id="KW-0574">Periplasm</keyword>
<dbReference type="PANTHER" id="PTHR36504">
    <property type="entry name" value="LIPOPOLYSACCHARIDE EXPORT SYSTEM PROTEIN LPTA"/>
    <property type="match status" value="1"/>
</dbReference>
<feature type="domain" description="Organic solvent tolerance-like N-terminal" evidence="5">
    <location>
        <begin position="34"/>
        <end position="143"/>
    </location>
</feature>
<evidence type="ECO:0000259" key="5">
    <source>
        <dbReference type="Pfam" id="PF03968"/>
    </source>
</evidence>
<evidence type="ECO:0000256" key="4">
    <source>
        <dbReference type="SAM" id="MobiDB-lite"/>
    </source>
</evidence>
<comment type="caution">
    <text evidence="6">The sequence shown here is derived from an EMBL/GenBank/DDBJ whole genome shotgun (WGS) entry which is preliminary data.</text>
</comment>
<protein>
    <submittedName>
        <fullName evidence="6">Lipopolysaccharide export system protein LptA</fullName>
    </submittedName>
</protein>
<dbReference type="InterPro" id="IPR005653">
    <property type="entry name" value="OstA-like_N"/>
</dbReference>
<dbReference type="NCBIfam" id="TIGR03002">
    <property type="entry name" value="outer_YhbN_LptA"/>
    <property type="match status" value="1"/>
</dbReference>
<proteinExistence type="inferred from homology"/>
<dbReference type="Gene3D" id="2.60.450.10">
    <property type="entry name" value="Lipopolysaccharide (LPS) transport protein A like domain"/>
    <property type="match status" value="1"/>
</dbReference>
<evidence type="ECO:0000256" key="2">
    <source>
        <dbReference type="ARBA" id="ARBA00022729"/>
    </source>
</evidence>
<dbReference type="InterPro" id="IPR052037">
    <property type="entry name" value="LPS_export_LptA"/>
</dbReference>
<feature type="region of interest" description="Disordered" evidence="4">
    <location>
        <begin position="75"/>
        <end position="97"/>
    </location>
</feature>
<dbReference type="InterPro" id="IPR014340">
    <property type="entry name" value="LptA"/>
</dbReference>
<keyword evidence="1" id="KW-0813">Transport</keyword>
<dbReference type="AlphaFoldDB" id="A0A1J5QYX2"/>
<dbReference type="GO" id="GO:0009279">
    <property type="term" value="C:cell outer membrane"/>
    <property type="evidence" value="ECO:0007669"/>
    <property type="project" value="TreeGrafter"/>
</dbReference>
<evidence type="ECO:0000256" key="3">
    <source>
        <dbReference type="ARBA" id="ARBA00022764"/>
    </source>
</evidence>
<dbReference type="GO" id="GO:0030288">
    <property type="term" value="C:outer membrane-bounded periplasmic space"/>
    <property type="evidence" value="ECO:0007669"/>
    <property type="project" value="TreeGrafter"/>
</dbReference>
<dbReference type="GO" id="GO:0017089">
    <property type="term" value="F:glycolipid transfer activity"/>
    <property type="evidence" value="ECO:0007669"/>
    <property type="project" value="TreeGrafter"/>
</dbReference>
<dbReference type="PANTHER" id="PTHR36504:SF1">
    <property type="entry name" value="LIPOPOLYSACCHARIDE EXPORT SYSTEM PROTEIN LPTA"/>
    <property type="match status" value="1"/>
</dbReference>
<dbReference type="Pfam" id="PF03968">
    <property type="entry name" value="LptD_N"/>
    <property type="match status" value="1"/>
</dbReference>